<feature type="transmembrane region" description="Helical" evidence="1">
    <location>
        <begin position="57"/>
        <end position="77"/>
    </location>
</feature>
<name>A0A096A927_9BACT</name>
<evidence type="ECO:0000313" key="3">
    <source>
        <dbReference type="Proteomes" id="UP000029525"/>
    </source>
</evidence>
<organism evidence="2 3">
    <name type="scientific">Prevotella bivia DNF00320</name>
    <dbReference type="NCBI Taxonomy" id="1401068"/>
    <lineage>
        <taxon>Bacteria</taxon>
        <taxon>Pseudomonadati</taxon>
        <taxon>Bacteroidota</taxon>
        <taxon>Bacteroidia</taxon>
        <taxon>Bacteroidales</taxon>
        <taxon>Prevotellaceae</taxon>
        <taxon>Prevotella</taxon>
    </lineage>
</organism>
<dbReference type="AlphaFoldDB" id="A0A096A927"/>
<dbReference type="OrthoDB" id="1082916at2"/>
<evidence type="ECO:0000256" key="1">
    <source>
        <dbReference type="SAM" id="Phobius"/>
    </source>
</evidence>
<comment type="caution">
    <text evidence="2">The sequence shown here is derived from an EMBL/GenBank/DDBJ whole genome shotgun (WGS) entry which is preliminary data.</text>
</comment>
<keyword evidence="1" id="KW-0812">Transmembrane</keyword>
<proteinExistence type="predicted"/>
<reference evidence="2 3" key="1">
    <citation type="submission" date="2014-07" db="EMBL/GenBank/DDBJ databases">
        <authorList>
            <person name="McCorrison J."/>
            <person name="Sanka R."/>
            <person name="Torralba M."/>
            <person name="Gillis M."/>
            <person name="Haft D.H."/>
            <person name="Methe B."/>
            <person name="Sutton G."/>
            <person name="Nelson K.E."/>
        </authorList>
    </citation>
    <scope>NUCLEOTIDE SEQUENCE [LARGE SCALE GENOMIC DNA]</scope>
    <source>
        <strain evidence="2 3">DNF00320</strain>
    </source>
</reference>
<protein>
    <submittedName>
        <fullName evidence="2">Membrane protein</fullName>
    </submittedName>
</protein>
<feature type="transmembrane region" description="Helical" evidence="1">
    <location>
        <begin position="18"/>
        <end position="37"/>
    </location>
</feature>
<gene>
    <name evidence="2" type="ORF">HMPREF0647_10020</name>
</gene>
<keyword evidence="1" id="KW-0472">Membrane</keyword>
<accession>A0A096A927</accession>
<evidence type="ECO:0000313" key="2">
    <source>
        <dbReference type="EMBL" id="KGF43455.1"/>
    </source>
</evidence>
<dbReference type="RefSeq" id="WP_004337780.1">
    <property type="nucleotide sequence ID" value="NZ_JRNQ01000087.1"/>
</dbReference>
<feature type="transmembrane region" description="Helical" evidence="1">
    <location>
        <begin position="140"/>
        <end position="161"/>
    </location>
</feature>
<dbReference type="EMBL" id="JRNQ01000087">
    <property type="protein sequence ID" value="KGF43455.1"/>
    <property type="molecule type" value="Genomic_DNA"/>
</dbReference>
<dbReference type="Proteomes" id="UP000029525">
    <property type="component" value="Unassembled WGS sequence"/>
</dbReference>
<dbReference type="GeneID" id="78529917"/>
<sequence length="171" mass="19479">MEGKVLKNKSIEAISQRVLYAILGITVLIFAAFYLIGYDTPFVNDASFNAPLLTDGVLFWMYVLVFITIAFMFYSLYQSIRTIKVEGKIINGIPARKITYIVFAGTFVLMILTFLFGSTSSMQINGIVFSDKFWLQVTDMFVNTILLMLSLSVVVVIFGATRYRRSRRMQK</sequence>
<feature type="transmembrane region" description="Helical" evidence="1">
    <location>
        <begin position="98"/>
        <end position="120"/>
    </location>
</feature>
<keyword evidence="1" id="KW-1133">Transmembrane helix</keyword>